<evidence type="ECO:0000313" key="8">
    <source>
        <dbReference type="Proteomes" id="UP000799640"/>
    </source>
</evidence>
<evidence type="ECO:0000259" key="6">
    <source>
        <dbReference type="PROSITE" id="PS50157"/>
    </source>
</evidence>
<keyword evidence="2 4" id="KW-0863">Zinc-finger</keyword>
<dbReference type="PANTHER" id="PTHR23235">
    <property type="entry name" value="KRUEPPEL-LIKE TRANSCRIPTION FACTOR"/>
    <property type="match status" value="1"/>
</dbReference>
<keyword evidence="8" id="KW-1185">Reference proteome</keyword>
<proteinExistence type="predicted"/>
<evidence type="ECO:0000256" key="4">
    <source>
        <dbReference type="PROSITE-ProRule" id="PRU00042"/>
    </source>
</evidence>
<dbReference type="PROSITE" id="PS50157">
    <property type="entry name" value="ZINC_FINGER_C2H2_2"/>
    <property type="match status" value="1"/>
</dbReference>
<dbReference type="InterPro" id="IPR036236">
    <property type="entry name" value="Znf_C2H2_sf"/>
</dbReference>
<evidence type="ECO:0000313" key="7">
    <source>
        <dbReference type="EMBL" id="KAF2395977.1"/>
    </source>
</evidence>
<protein>
    <recommendedName>
        <fullName evidence="6">C2H2-type domain-containing protein</fullName>
    </recommendedName>
</protein>
<evidence type="ECO:0000256" key="1">
    <source>
        <dbReference type="ARBA" id="ARBA00022723"/>
    </source>
</evidence>
<sequence>MPSAEMEINLGAISPCPVDNWDSSGDQTTLQSASPATVFGFEPEYKVCQPHPESSPQANFAEWPVPEMPYFFNPDSTEFTPQMPYAQNQVRVSEPTSWPIDLHTPVKNEDGPGSMYFTPRGETADPVYTWYHPLAYSDSSTMVQPGTPMQEKAPTLLPSQTFDYGAMSPSYRGEKDAEEWSRKPVRRMCKKGLRGSRQPTQARKRRDMPKVPGVRLRLNEPVKVCARKKLRCQHILEDGEQCSGSFWRVEHLTRHEKIHTGELPFRCRVAACTNKGLGRQDNLRDHYKTHLKMSDSGRNERYPADKLFELLREKEDPEEAEKIITKLKKWMADGGHLKDFRSSSRKLH</sequence>
<feature type="domain" description="C2H2-type" evidence="6">
    <location>
        <begin position="230"/>
        <end position="264"/>
    </location>
</feature>
<dbReference type="Gene3D" id="3.30.160.60">
    <property type="entry name" value="Classic Zinc Finger"/>
    <property type="match status" value="2"/>
</dbReference>
<evidence type="ECO:0000256" key="2">
    <source>
        <dbReference type="ARBA" id="ARBA00022771"/>
    </source>
</evidence>
<evidence type="ECO:0000256" key="5">
    <source>
        <dbReference type="SAM" id="MobiDB-lite"/>
    </source>
</evidence>
<keyword evidence="1" id="KW-0479">Metal-binding</keyword>
<dbReference type="GO" id="GO:0008270">
    <property type="term" value="F:zinc ion binding"/>
    <property type="evidence" value="ECO:0007669"/>
    <property type="project" value="UniProtKB-KW"/>
</dbReference>
<accession>A0A6G1HJF9</accession>
<dbReference type="InterPro" id="IPR013087">
    <property type="entry name" value="Znf_C2H2_type"/>
</dbReference>
<dbReference type="Proteomes" id="UP000799640">
    <property type="component" value="Unassembled WGS sequence"/>
</dbReference>
<gene>
    <name evidence="7" type="ORF">EJ06DRAFT_560231</name>
</gene>
<dbReference type="OrthoDB" id="10018191at2759"/>
<reference evidence="7" key="1">
    <citation type="journal article" date="2020" name="Stud. Mycol.">
        <title>101 Dothideomycetes genomes: a test case for predicting lifestyles and emergence of pathogens.</title>
        <authorList>
            <person name="Haridas S."/>
            <person name="Albert R."/>
            <person name="Binder M."/>
            <person name="Bloem J."/>
            <person name="Labutti K."/>
            <person name="Salamov A."/>
            <person name="Andreopoulos B."/>
            <person name="Baker S."/>
            <person name="Barry K."/>
            <person name="Bills G."/>
            <person name="Bluhm B."/>
            <person name="Cannon C."/>
            <person name="Castanera R."/>
            <person name="Culley D."/>
            <person name="Daum C."/>
            <person name="Ezra D."/>
            <person name="Gonzalez J."/>
            <person name="Henrissat B."/>
            <person name="Kuo A."/>
            <person name="Liang C."/>
            <person name="Lipzen A."/>
            <person name="Lutzoni F."/>
            <person name="Magnuson J."/>
            <person name="Mondo S."/>
            <person name="Nolan M."/>
            <person name="Ohm R."/>
            <person name="Pangilinan J."/>
            <person name="Park H.-J."/>
            <person name="Ramirez L."/>
            <person name="Alfaro M."/>
            <person name="Sun H."/>
            <person name="Tritt A."/>
            <person name="Yoshinaga Y."/>
            <person name="Zwiers L.-H."/>
            <person name="Turgeon B."/>
            <person name="Goodwin S."/>
            <person name="Spatafora J."/>
            <person name="Crous P."/>
            <person name="Grigoriev I."/>
        </authorList>
    </citation>
    <scope>NUCLEOTIDE SEQUENCE</scope>
    <source>
        <strain evidence="7">CBS 262.69</strain>
    </source>
</reference>
<organism evidence="7 8">
    <name type="scientific">Trichodelitschia bisporula</name>
    <dbReference type="NCBI Taxonomy" id="703511"/>
    <lineage>
        <taxon>Eukaryota</taxon>
        <taxon>Fungi</taxon>
        <taxon>Dikarya</taxon>
        <taxon>Ascomycota</taxon>
        <taxon>Pezizomycotina</taxon>
        <taxon>Dothideomycetes</taxon>
        <taxon>Dothideomycetes incertae sedis</taxon>
        <taxon>Phaeotrichales</taxon>
        <taxon>Phaeotrichaceae</taxon>
        <taxon>Trichodelitschia</taxon>
    </lineage>
</organism>
<dbReference type="SUPFAM" id="SSF57667">
    <property type="entry name" value="beta-beta-alpha zinc fingers"/>
    <property type="match status" value="1"/>
</dbReference>
<evidence type="ECO:0000256" key="3">
    <source>
        <dbReference type="ARBA" id="ARBA00022833"/>
    </source>
</evidence>
<keyword evidence="3" id="KW-0862">Zinc</keyword>
<dbReference type="AlphaFoldDB" id="A0A6G1HJF9"/>
<feature type="region of interest" description="Disordered" evidence="5">
    <location>
        <begin position="189"/>
        <end position="209"/>
    </location>
</feature>
<dbReference type="EMBL" id="ML996709">
    <property type="protein sequence ID" value="KAF2395977.1"/>
    <property type="molecule type" value="Genomic_DNA"/>
</dbReference>
<name>A0A6G1HJF9_9PEZI</name>